<evidence type="ECO:0000313" key="1">
    <source>
        <dbReference type="EMBL" id="KJE76058.1"/>
    </source>
</evidence>
<name>A0A0D8FRZ9_9ACTN</name>
<organism evidence="1 2">
    <name type="scientific">Ferrimicrobium acidiphilum DSM 19497</name>
    <dbReference type="NCBI Taxonomy" id="1121877"/>
    <lineage>
        <taxon>Bacteria</taxon>
        <taxon>Bacillati</taxon>
        <taxon>Actinomycetota</taxon>
        <taxon>Acidimicrobiia</taxon>
        <taxon>Acidimicrobiales</taxon>
        <taxon>Acidimicrobiaceae</taxon>
        <taxon>Ferrimicrobium</taxon>
    </lineage>
</organism>
<keyword evidence="2" id="KW-1185">Reference proteome</keyword>
<dbReference type="RefSeq" id="WP_035390147.1">
    <property type="nucleotide sequence ID" value="NZ_JQKF01000020.1"/>
</dbReference>
<dbReference type="OrthoDB" id="141240at2"/>
<protein>
    <submittedName>
        <fullName evidence="1">Uncharacterized protein</fullName>
    </submittedName>
</protein>
<dbReference type="EMBL" id="JXUW01000022">
    <property type="protein sequence ID" value="KJE76058.1"/>
    <property type="molecule type" value="Genomic_DNA"/>
</dbReference>
<proteinExistence type="predicted"/>
<gene>
    <name evidence="1" type="ORF">FEAC_21490</name>
</gene>
<dbReference type="Proteomes" id="UP000032336">
    <property type="component" value="Unassembled WGS sequence"/>
</dbReference>
<dbReference type="AlphaFoldDB" id="A0A0D8FRZ9"/>
<accession>A0A0D8FRZ9</accession>
<reference evidence="1 2" key="1">
    <citation type="submission" date="2015-01" db="EMBL/GenBank/DDBJ databases">
        <title>Draft genome of the acidophilic iron oxidizer Ferrimicrobium acidiphilum strain T23.</title>
        <authorList>
            <person name="Poehlein A."/>
            <person name="Eisen S."/>
            <person name="Schloemann M."/>
            <person name="Johnson B.D."/>
            <person name="Daniel R."/>
            <person name="Muehling M."/>
        </authorList>
    </citation>
    <scope>NUCLEOTIDE SEQUENCE [LARGE SCALE GENOMIC DNA]</scope>
    <source>
        <strain evidence="1 2">T23</strain>
    </source>
</reference>
<evidence type="ECO:0000313" key="2">
    <source>
        <dbReference type="Proteomes" id="UP000032336"/>
    </source>
</evidence>
<comment type="caution">
    <text evidence="1">The sequence shown here is derived from an EMBL/GenBank/DDBJ whole genome shotgun (WGS) entry which is preliminary data.</text>
</comment>
<dbReference type="STRING" id="1121877.FEAC_21490"/>
<dbReference type="eggNOG" id="ENOG502ZCHD">
    <property type="taxonomic scope" value="Bacteria"/>
</dbReference>
<sequence length="338" mass="35988">MRHHRIRPGARIHKNSLGVLATVLLLVWPRTVTGAPVADVVNTYPWAAFANHGFMRPSSRLGSYEQLWYAPITLSPMAAGAQSVPWVPKGDEGIGGAALFTTTIVPQAGAQPVAVAWMNQQQASTQIYAGTTQPGGSWPYQAPIPSSRFPTLLAAFEGGFQFSATSGGFYQAGRYGSPLHNGDASLVEYDNGTVNIGAWGSEVSMTSSVQSVRQNLTLLVDHGEVTPQASIAPLVTWGYSLGNLVSTWRSGVGVTANHNLVWVGGPGLSPAELGAVLVHAGAIEGMQLDINPDWVNFATYTDTTPSGIVGTNLLSSMIFPPVHYLGPFWRDFVAVFLR</sequence>